<sequence length="210" mass="24185">MEGPTHIEELALNGLTIRIYLTLEVAPPLLLLPSGENDFALYESLAKKFWLENFTVFLFPPEGEWEDLRIGFEKLKNFLKDRGRLLSFWVWGEGKGTLWALKLAHNFSTDIAGLVLDSLRPEDKTEAAEYLKSLRKPHLMLHPQLDSTFPFTEAERMFILSPAHAKKLLLMPGMQRGETIVKGGDLYIQTITEFINPRVGRWARERKTHH</sequence>
<evidence type="ECO:0000313" key="1">
    <source>
        <dbReference type="EMBL" id="OAQ21546.1"/>
    </source>
</evidence>
<protein>
    <recommendedName>
        <fullName evidence="3">Alpha/beta hydrolase</fullName>
    </recommendedName>
</protein>
<dbReference type="EMBL" id="LWLG01000001">
    <property type="protein sequence ID" value="OAQ21546.1"/>
    <property type="molecule type" value="Genomic_DNA"/>
</dbReference>
<evidence type="ECO:0000313" key="2">
    <source>
        <dbReference type="Proteomes" id="UP000078390"/>
    </source>
</evidence>
<proteinExistence type="predicted"/>
<dbReference type="SUPFAM" id="SSF53474">
    <property type="entry name" value="alpha/beta-Hydrolases"/>
    <property type="match status" value="1"/>
</dbReference>
<name>A0A179D682_9BACT</name>
<dbReference type="InterPro" id="IPR029058">
    <property type="entry name" value="AB_hydrolase_fold"/>
</dbReference>
<reference evidence="1 2" key="1">
    <citation type="submission" date="2016-04" db="EMBL/GenBank/DDBJ databases">
        <title>Genome analysis of Thermosulfurimonas dismutans, the first thermophilic sulfur-disproportionating bacterium of the phylum Thermodesulfobacteria.</title>
        <authorList>
            <person name="Mardanov A.V."/>
            <person name="Beletsky A.V."/>
            <person name="Kadnikov V.V."/>
            <person name="Slobodkin A.I."/>
            <person name="Ravin N.V."/>
        </authorList>
    </citation>
    <scope>NUCLEOTIDE SEQUENCE [LARGE SCALE GENOMIC DNA]</scope>
    <source>
        <strain evidence="1 2">S95</strain>
    </source>
</reference>
<dbReference type="RefSeq" id="WP_068668135.1">
    <property type="nucleotide sequence ID" value="NZ_LWLG01000001.1"/>
</dbReference>
<keyword evidence="2" id="KW-1185">Reference proteome</keyword>
<gene>
    <name evidence="1" type="ORF">TDIS_0064</name>
</gene>
<dbReference type="OrthoDB" id="9777090at2"/>
<dbReference type="AlphaFoldDB" id="A0A179D682"/>
<evidence type="ECO:0008006" key="3">
    <source>
        <dbReference type="Google" id="ProtNLM"/>
    </source>
</evidence>
<dbReference type="Gene3D" id="3.40.50.1820">
    <property type="entry name" value="alpha/beta hydrolase"/>
    <property type="match status" value="1"/>
</dbReference>
<dbReference type="Proteomes" id="UP000078390">
    <property type="component" value="Unassembled WGS sequence"/>
</dbReference>
<accession>A0A179D682</accession>
<organism evidence="1 2">
    <name type="scientific">Thermosulfurimonas dismutans</name>
    <dbReference type="NCBI Taxonomy" id="999894"/>
    <lineage>
        <taxon>Bacteria</taxon>
        <taxon>Pseudomonadati</taxon>
        <taxon>Thermodesulfobacteriota</taxon>
        <taxon>Thermodesulfobacteria</taxon>
        <taxon>Thermodesulfobacteriales</taxon>
        <taxon>Thermodesulfobacteriaceae</taxon>
        <taxon>Thermosulfurimonas</taxon>
    </lineage>
</organism>
<dbReference type="STRING" id="999894.TDIS_0064"/>
<comment type="caution">
    <text evidence="1">The sequence shown here is derived from an EMBL/GenBank/DDBJ whole genome shotgun (WGS) entry which is preliminary data.</text>
</comment>